<dbReference type="SUPFAM" id="SSF52499">
    <property type="entry name" value="Isochorismatase-like hydrolases"/>
    <property type="match status" value="1"/>
</dbReference>
<dbReference type="EMBL" id="BNCD01000031">
    <property type="protein sequence ID" value="GHH87854.1"/>
    <property type="molecule type" value="Genomic_DNA"/>
</dbReference>
<dbReference type="CDD" id="cd00431">
    <property type="entry name" value="cysteine_hydrolases"/>
    <property type="match status" value="1"/>
</dbReference>
<accession>A0A919GP98</accession>
<name>A0A919GP98_9ACTN</name>
<dbReference type="PANTHER" id="PTHR43540:SF7">
    <property type="entry name" value="ISOCHORISMATASE FAMILY PROTEIN YECD"/>
    <property type="match status" value="1"/>
</dbReference>
<dbReference type="PANTHER" id="PTHR43540">
    <property type="entry name" value="PEROXYUREIDOACRYLATE/UREIDOACRYLATE AMIDOHYDROLASE-RELATED"/>
    <property type="match status" value="1"/>
</dbReference>
<feature type="domain" description="Isochorismatase-like" evidence="2">
    <location>
        <begin position="102"/>
        <end position="279"/>
    </location>
</feature>
<sequence length="292" mass="29550">MASASASASAGAVGGAGVAVGDACVDAPTGAHADAPAGARADYARRGRAAVRPAEACGDAPSPGPPVGAPAGMVCMIEKKGRDGGNLMTTSVPVPAADPRRTALLVMDYQTPIVRLLPETEGAALVRRVADAITTVRRAGGTIAYVRVGFTPEELAAIPAENKMFSAIAGRGGMDADGPATAVVGELAPADGDIVVRKTRVGSFSTTDLHDRLTRRGVTTLALAGISTSGVVLSTVRDAADRDYRLLVLSDGCADPDAQAHEVLMERVFPRQADVLGIAELPHLLEPAAAAG</sequence>
<evidence type="ECO:0000313" key="3">
    <source>
        <dbReference type="EMBL" id="GHH87854.1"/>
    </source>
</evidence>
<comment type="caution">
    <text evidence="3">The sequence shown here is derived from an EMBL/GenBank/DDBJ whole genome shotgun (WGS) entry which is preliminary data.</text>
</comment>
<dbReference type="InterPro" id="IPR050272">
    <property type="entry name" value="Isochorismatase-like_hydrls"/>
</dbReference>
<dbReference type="InterPro" id="IPR000868">
    <property type="entry name" value="Isochorismatase-like_dom"/>
</dbReference>
<reference evidence="3" key="2">
    <citation type="submission" date="2020-09" db="EMBL/GenBank/DDBJ databases">
        <authorList>
            <person name="Sun Q."/>
            <person name="Ohkuma M."/>
        </authorList>
    </citation>
    <scope>NUCLEOTIDE SEQUENCE</scope>
    <source>
        <strain evidence="3">JCM 5069</strain>
    </source>
</reference>
<evidence type="ECO:0000256" key="1">
    <source>
        <dbReference type="ARBA" id="ARBA00022801"/>
    </source>
</evidence>
<organism evidence="3 4">
    <name type="scientific">Streptomyces sulfonofaciens</name>
    <dbReference type="NCBI Taxonomy" id="68272"/>
    <lineage>
        <taxon>Bacteria</taxon>
        <taxon>Bacillati</taxon>
        <taxon>Actinomycetota</taxon>
        <taxon>Actinomycetes</taxon>
        <taxon>Kitasatosporales</taxon>
        <taxon>Streptomycetaceae</taxon>
        <taxon>Streptomyces</taxon>
    </lineage>
</organism>
<gene>
    <name evidence="3" type="ORF">GCM10018793_65260</name>
</gene>
<dbReference type="Gene3D" id="3.40.50.850">
    <property type="entry name" value="Isochorismatase-like"/>
    <property type="match status" value="1"/>
</dbReference>
<evidence type="ECO:0000259" key="2">
    <source>
        <dbReference type="Pfam" id="PF00857"/>
    </source>
</evidence>
<dbReference type="InterPro" id="IPR036380">
    <property type="entry name" value="Isochorismatase-like_sf"/>
</dbReference>
<dbReference type="Pfam" id="PF00857">
    <property type="entry name" value="Isochorismatase"/>
    <property type="match status" value="1"/>
</dbReference>
<evidence type="ECO:0000313" key="4">
    <source>
        <dbReference type="Proteomes" id="UP000603708"/>
    </source>
</evidence>
<dbReference type="Proteomes" id="UP000603708">
    <property type="component" value="Unassembled WGS sequence"/>
</dbReference>
<keyword evidence="4" id="KW-1185">Reference proteome</keyword>
<dbReference type="AlphaFoldDB" id="A0A919GP98"/>
<protein>
    <recommendedName>
        <fullName evidence="2">Isochorismatase-like domain-containing protein</fullName>
    </recommendedName>
</protein>
<dbReference type="GO" id="GO:0016787">
    <property type="term" value="F:hydrolase activity"/>
    <property type="evidence" value="ECO:0007669"/>
    <property type="project" value="UniProtKB-KW"/>
</dbReference>
<keyword evidence="1" id="KW-0378">Hydrolase</keyword>
<reference evidence="3" key="1">
    <citation type="journal article" date="2014" name="Int. J. Syst. Evol. Microbiol.">
        <title>Complete genome sequence of Corynebacterium casei LMG S-19264T (=DSM 44701T), isolated from a smear-ripened cheese.</title>
        <authorList>
            <consortium name="US DOE Joint Genome Institute (JGI-PGF)"/>
            <person name="Walter F."/>
            <person name="Albersmeier A."/>
            <person name="Kalinowski J."/>
            <person name="Ruckert C."/>
        </authorList>
    </citation>
    <scope>NUCLEOTIDE SEQUENCE</scope>
    <source>
        <strain evidence="3">JCM 5069</strain>
    </source>
</reference>
<proteinExistence type="predicted"/>